<name>A0A7S3WG72_9SPIT</name>
<evidence type="ECO:0000313" key="2">
    <source>
        <dbReference type="EMBL" id="CAE0555845.1"/>
    </source>
</evidence>
<accession>A0A7S3WG72</accession>
<evidence type="ECO:0000256" key="1">
    <source>
        <dbReference type="SAM" id="MobiDB-lite"/>
    </source>
</evidence>
<protein>
    <submittedName>
        <fullName evidence="2">Uncharacterized protein</fullName>
    </submittedName>
</protein>
<reference evidence="2" key="1">
    <citation type="submission" date="2021-01" db="EMBL/GenBank/DDBJ databases">
        <authorList>
            <person name="Corre E."/>
            <person name="Pelletier E."/>
            <person name="Niang G."/>
            <person name="Scheremetjew M."/>
            <person name="Finn R."/>
            <person name="Kale V."/>
            <person name="Holt S."/>
            <person name="Cochrane G."/>
            <person name="Meng A."/>
            <person name="Brown T."/>
            <person name="Cohen L."/>
        </authorList>
    </citation>
    <scope>NUCLEOTIDE SEQUENCE</scope>
    <source>
        <strain evidence="2">SPMC142</strain>
    </source>
</reference>
<proteinExistence type="predicted"/>
<organism evidence="2">
    <name type="scientific">Strombidinopsis acuminata</name>
    <dbReference type="NCBI Taxonomy" id="141414"/>
    <lineage>
        <taxon>Eukaryota</taxon>
        <taxon>Sar</taxon>
        <taxon>Alveolata</taxon>
        <taxon>Ciliophora</taxon>
        <taxon>Intramacronucleata</taxon>
        <taxon>Spirotrichea</taxon>
        <taxon>Choreotrichia</taxon>
        <taxon>Choreotrichida</taxon>
        <taxon>Strombidinopsidae</taxon>
        <taxon>Strombidinopsis</taxon>
    </lineage>
</organism>
<dbReference type="EMBL" id="HBIQ01046305">
    <property type="protein sequence ID" value="CAE0555845.1"/>
    <property type="molecule type" value="Transcribed_RNA"/>
</dbReference>
<gene>
    <name evidence="2" type="ORF">SACU0126_LOCUS14685</name>
</gene>
<feature type="compositionally biased region" description="Low complexity" evidence="1">
    <location>
        <begin position="82"/>
        <end position="97"/>
    </location>
</feature>
<feature type="region of interest" description="Disordered" evidence="1">
    <location>
        <begin position="51"/>
        <end position="156"/>
    </location>
</feature>
<feature type="compositionally biased region" description="Polar residues" evidence="1">
    <location>
        <begin position="51"/>
        <end position="73"/>
    </location>
</feature>
<sequence length="171" mass="17297">MLHQPAARIFSHTVSPTAAAAAATAAALASPTRVPPSMTAVPARVAMPQTVPSQAPHTLPSNQASPSTTQQTCAEAAAIKQPTISVAPSSTAPPAVAGLPPRPISAPPLRISDERAQDAAAAHDPSEASRLNPASDRNQPPTHTASTAELTATDEANFASEIRSSAAEVHS</sequence>
<feature type="compositionally biased region" description="Polar residues" evidence="1">
    <location>
        <begin position="135"/>
        <end position="150"/>
    </location>
</feature>
<dbReference type="AlphaFoldDB" id="A0A7S3WG72"/>